<dbReference type="Pfam" id="PF01679">
    <property type="entry name" value="Pmp3"/>
    <property type="match status" value="1"/>
</dbReference>
<feature type="transmembrane region" description="Helical" evidence="7">
    <location>
        <begin position="43"/>
        <end position="64"/>
    </location>
</feature>
<comment type="caution">
    <text evidence="8">The sequence shown here is derived from an EMBL/GenBank/DDBJ whole genome shotgun (WGS) entry which is preliminary data.</text>
</comment>
<evidence type="ECO:0000313" key="9">
    <source>
        <dbReference type="Proteomes" id="UP000287166"/>
    </source>
</evidence>
<keyword evidence="4 7" id="KW-1133">Transmembrane helix</keyword>
<dbReference type="Proteomes" id="UP000287166">
    <property type="component" value="Unassembled WGS sequence"/>
</dbReference>
<comment type="similarity">
    <text evidence="2">Belongs to the UPF0057 (PMP3) family.</text>
</comment>
<dbReference type="EMBL" id="BFAD01000004">
    <property type="protein sequence ID" value="GBE82085.1"/>
    <property type="molecule type" value="Genomic_DNA"/>
</dbReference>
<evidence type="ECO:0000256" key="4">
    <source>
        <dbReference type="ARBA" id="ARBA00022989"/>
    </source>
</evidence>
<accession>A0A401GJ03</accession>
<dbReference type="RefSeq" id="XP_027612998.1">
    <property type="nucleotide sequence ID" value="XM_027757197.1"/>
</dbReference>
<evidence type="ECO:0000256" key="5">
    <source>
        <dbReference type="ARBA" id="ARBA00023136"/>
    </source>
</evidence>
<evidence type="ECO:0000256" key="1">
    <source>
        <dbReference type="ARBA" id="ARBA00004370"/>
    </source>
</evidence>
<dbReference type="PANTHER" id="PTHR21659:SF85">
    <property type="entry name" value="EXPRESSED PROTEIN"/>
    <property type="match status" value="1"/>
</dbReference>
<dbReference type="OrthoDB" id="2152119at2759"/>
<keyword evidence="9" id="KW-1185">Reference proteome</keyword>
<name>A0A401GJ03_9APHY</name>
<dbReference type="AlphaFoldDB" id="A0A401GJ03"/>
<feature type="compositionally biased region" description="Polar residues" evidence="6">
    <location>
        <begin position="267"/>
        <end position="276"/>
    </location>
</feature>
<evidence type="ECO:0000256" key="7">
    <source>
        <dbReference type="SAM" id="Phobius"/>
    </source>
</evidence>
<dbReference type="GeneID" id="38779002"/>
<dbReference type="InterPro" id="IPR000612">
    <property type="entry name" value="PMP3"/>
</dbReference>
<dbReference type="InParanoid" id="A0A401GJ03"/>
<feature type="transmembrane region" description="Helical" evidence="7">
    <location>
        <begin position="70"/>
        <end position="91"/>
    </location>
</feature>
<evidence type="ECO:0000256" key="6">
    <source>
        <dbReference type="SAM" id="MobiDB-lite"/>
    </source>
</evidence>
<keyword evidence="5 7" id="KW-0472">Membrane</keyword>
<dbReference type="GO" id="GO:0016020">
    <property type="term" value="C:membrane"/>
    <property type="evidence" value="ECO:0007669"/>
    <property type="project" value="UniProtKB-SubCell"/>
</dbReference>
<evidence type="ECO:0000256" key="2">
    <source>
        <dbReference type="ARBA" id="ARBA00009530"/>
    </source>
</evidence>
<keyword evidence="3 7" id="KW-0812">Transmembrane</keyword>
<feature type="compositionally biased region" description="Basic residues" evidence="6">
    <location>
        <begin position="219"/>
        <end position="230"/>
    </location>
</feature>
<organism evidence="8 9">
    <name type="scientific">Sparassis crispa</name>
    <dbReference type="NCBI Taxonomy" id="139825"/>
    <lineage>
        <taxon>Eukaryota</taxon>
        <taxon>Fungi</taxon>
        <taxon>Dikarya</taxon>
        <taxon>Basidiomycota</taxon>
        <taxon>Agaricomycotina</taxon>
        <taxon>Agaricomycetes</taxon>
        <taxon>Polyporales</taxon>
        <taxon>Sparassidaceae</taxon>
        <taxon>Sparassis</taxon>
    </lineage>
</organism>
<protein>
    <submittedName>
        <fullName evidence="8">Uncharacterized protein</fullName>
    </submittedName>
</protein>
<comment type="subcellular location">
    <subcellularLocation>
        <location evidence="1">Membrane</location>
    </subcellularLocation>
</comment>
<feature type="region of interest" description="Disordered" evidence="6">
    <location>
        <begin position="162"/>
        <end position="312"/>
    </location>
</feature>
<dbReference type="PANTHER" id="PTHR21659">
    <property type="entry name" value="HYDROPHOBIC PROTEIN RCI2 LOW TEMPERATURE AND SALT RESPONSIVE PROTEIN LTI6 -RELATED"/>
    <property type="match status" value="1"/>
</dbReference>
<evidence type="ECO:0000313" key="8">
    <source>
        <dbReference type="EMBL" id="GBE82085.1"/>
    </source>
</evidence>
<gene>
    <name evidence="8" type="ORF">SCP_0404640</name>
</gene>
<evidence type="ECO:0000256" key="3">
    <source>
        <dbReference type="ARBA" id="ARBA00022692"/>
    </source>
</evidence>
<feature type="compositionally biased region" description="Basic residues" evidence="6">
    <location>
        <begin position="249"/>
        <end position="258"/>
    </location>
</feature>
<proteinExistence type="inferred from homology"/>
<sequence length="312" mass="35218">MAECLGPETLCDSAVDHSFRALMATERTRSFTKVDLTPRRYHGYAVILFILGTLLPPLAVAARFGIGRDFFINIVLTICGYIPGHIHNFYIQNIRNNKNHQRTPKWVQKYGLVNTSEIKRKERRSQWANRYNELLPNSTLAEQPLEDGQEGGSSIDLAAEENDTRAHHNGGGDFWSRNEERYYGQNGNSDRASVRTGGSGGRWRYPANFDDTIVERPKKSASKKKKKVKKDRWARTEDAYSLQESEPPKRRRTKKKNHSTVGDAESETYSRGSSTEFPEDAEGGLYGSREPAGETSNGRADGDADDIFSHEL</sequence>
<reference evidence="8 9" key="1">
    <citation type="journal article" date="2018" name="Sci. Rep.">
        <title>Genome sequence of the cauliflower mushroom Sparassis crispa (Hanabiratake) and its association with beneficial usage.</title>
        <authorList>
            <person name="Kiyama R."/>
            <person name="Furutani Y."/>
            <person name="Kawaguchi K."/>
            <person name="Nakanishi T."/>
        </authorList>
    </citation>
    <scope>NUCLEOTIDE SEQUENCE [LARGE SCALE GENOMIC DNA]</scope>
</reference>